<dbReference type="AlphaFoldDB" id="A0A0F3MAZ2"/>
<reference evidence="1 3" key="1">
    <citation type="submission" date="2015-02" db="EMBL/GenBank/DDBJ databases">
        <title>Genome Sequencing of Rickettsiales.</title>
        <authorList>
            <person name="Daugherty S.C."/>
            <person name="Su Q."/>
            <person name="Abolude K."/>
            <person name="Beier-Sexton M."/>
            <person name="Carlyon J.A."/>
            <person name="Carter R."/>
            <person name="Day N.P."/>
            <person name="Dumler S.J."/>
            <person name="Dyachenko V."/>
            <person name="Godinez A."/>
            <person name="Kurtti T.J."/>
            <person name="Lichay M."/>
            <person name="Mullins K.E."/>
            <person name="Ott S."/>
            <person name="Pappas-Brown V."/>
            <person name="Paris D.H."/>
            <person name="Patel P."/>
            <person name="Richards A.L."/>
            <person name="Sadzewicz L."/>
            <person name="Sears K."/>
            <person name="Seidman D."/>
            <person name="Sengamalay N."/>
            <person name="Stenos J."/>
            <person name="Tallon L.J."/>
            <person name="Vincent G."/>
            <person name="Fraser C.M."/>
            <person name="Munderloh U."/>
            <person name="Dunning-Hotopp J.C."/>
        </authorList>
    </citation>
    <scope>NUCLEOTIDE SEQUENCE [LARGE SCALE GENOMIC DNA]</scope>
    <source>
        <strain evidence="1 3">Gilliam</strain>
    </source>
</reference>
<dbReference type="Proteomes" id="UP000033769">
    <property type="component" value="Unassembled WGS sequence"/>
</dbReference>
<evidence type="ECO:0000313" key="4">
    <source>
        <dbReference type="Proteomes" id="UP000244959"/>
    </source>
</evidence>
<dbReference type="PATRIC" id="fig|1359184.3.peg.1719"/>
<evidence type="ECO:0000313" key="3">
    <source>
        <dbReference type="Proteomes" id="UP000033769"/>
    </source>
</evidence>
<dbReference type="EMBL" id="LS398551">
    <property type="protein sequence ID" value="SPR04817.1"/>
    <property type="molecule type" value="Genomic_DNA"/>
</dbReference>
<reference evidence="2" key="3">
    <citation type="submission" date="2018-03" db="EMBL/GenBank/DDBJ databases">
        <authorList>
            <person name="Keele B.F."/>
        </authorList>
    </citation>
    <scope>NUCLEOTIDE SEQUENCE [LARGE SCALE GENOMIC DNA]</scope>
    <source>
        <strain evidence="2">Gilliam</strain>
    </source>
</reference>
<name>A0A0F3MAZ2_ORITS</name>
<organism evidence="1 3">
    <name type="scientific">Orientia tsutsugamushi str. Gilliam</name>
    <dbReference type="NCBI Taxonomy" id="1359184"/>
    <lineage>
        <taxon>Bacteria</taxon>
        <taxon>Pseudomonadati</taxon>
        <taxon>Pseudomonadota</taxon>
        <taxon>Alphaproteobacteria</taxon>
        <taxon>Rickettsiales</taxon>
        <taxon>Rickettsiaceae</taxon>
        <taxon>Rickettsieae</taxon>
        <taxon>Orientia</taxon>
    </lineage>
</organism>
<sequence length="602" mass="68638">MCIENEVKEIYEMFKTYCYEICNVQHLESIDRIANSDKPITLGSSFIKTLCGYKALIDCYRVLCNQNCAELTKMSYHLNEMWKQNFLLQTIEPAFEHELRKKITETKMKDLEERGECYVCGKFQGALHAVITKYYKDNAGKYYKVVYNAGMGADEANEAFNNKDELLKASDITDYKDQKLMVFHSGIKYESEYLPKYMIETMILYDLEGSFSKSEPTSKKVVTPQWHGNCTTRSIREALRDNLSDSTFRELYDFVTIVPYSSKIGMLQKAIAKLPQASSDPILEKHDNKLLTLDEKFLKELQHKINHILGVNTNTPISNLQAIKFAELNGSPAVFQEGLKFLAEVNAKNFINAGVIKVNSETSEVIVDSAAVAHPNAMFVVNCATYNYGYNPITKQLLLKDVFMSTPPLDTNWKSRVLNTLVKFLPSSWKAMNWHSIDESDKKYIVESMFSNALRDSDLYLTKELLLPVKEKLLQCVNHYYHSDFIDGALLPIDLRENIIKSCRQSCLQDHNIDPVINAQITDNDRTPSSILQDLINHEKVAVDTKVIPKGHVAKIKHELGPKIDQGFKAKVIPKSNIATINDKLDDRIQKNESKSSSSRGF</sequence>
<proteinExistence type="predicted"/>
<gene>
    <name evidence="2" type="ORF">GILLIAM_00800</name>
    <name evidence="1" type="ORF">OTSGILL_2031</name>
</gene>
<evidence type="ECO:0000313" key="2">
    <source>
        <dbReference type="EMBL" id="SPR04817.1"/>
    </source>
</evidence>
<dbReference type="Proteomes" id="UP000244959">
    <property type="component" value="Chromosome I"/>
</dbReference>
<dbReference type="EMBL" id="LANO01000038">
    <property type="protein sequence ID" value="KJV51764.1"/>
    <property type="molecule type" value="Genomic_DNA"/>
</dbReference>
<keyword evidence="4" id="KW-1185">Reference proteome</keyword>
<reference evidence="4" key="2">
    <citation type="submission" date="2018-03" db="EMBL/GenBank/DDBJ databases">
        <authorList>
            <person name="Batty M. E."/>
            <person name="Batty M E."/>
        </authorList>
    </citation>
    <scope>NUCLEOTIDE SEQUENCE [LARGE SCALE GENOMIC DNA]</scope>
    <source>
        <strain evidence="4">Gilliam</strain>
    </source>
</reference>
<protein>
    <submittedName>
        <fullName evidence="1">Uncharacterized protein</fullName>
    </submittedName>
</protein>
<evidence type="ECO:0000313" key="1">
    <source>
        <dbReference type="EMBL" id="KJV51764.1"/>
    </source>
</evidence>
<accession>A0A0F3MAZ2</accession>